<dbReference type="RefSeq" id="WP_025606720.1">
    <property type="nucleotide sequence ID" value="NZ_CP021235.1"/>
</dbReference>
<gene>
    <name evidence="1" type="ORF">CA264_09690</name>
</gene>
<accession>A0A1X9YS19</accession>
<reference evidence="2" key="1">
    <citation type="submission" date="2017-05" db="EMBL/GenBank/DDBJ databases">
        <authorList>
            <person name="Ray J."/>
            <person name="Price M."/>
            <person name="Deutschbauer A."/>
        </authorList>
    </citation>
    <scope>NUCLEOTIDE SEQUENCE [LARGE SCALE GENOMIC DNA]</scope>
    <source>
        <strain evidence="2">DSM 19842</strain>
    </source>
</reference>
<organism evidence="1 2">
    <name type="scientific">Pontibacter actiniarum</name>
    <dbReference type="NCBI Taxonomy" id="323450"/>
    <lineage>
        <taxon>Bacteria</taxon>
        <taxon>Pseudomonadati</taxon>
        <taxon>Bacteroidota</taxon>
        <taxon>Cytophagia</taxon>
        <taxon>Cytophagales</taxon>
        <taxon>Hymenobacteraceae</taxon>
        <taxon>Pontibacter</taxon>
    </lineage>
</organism>
<proteinExistence type="predicted"/>
<dbReference type="AlphaFoldDB" id="A0A1X9YS19"/>
<sequence>MTDISENEMANTLRKNLLDVLDLWISKEEQLAYQENVPIAQVSSELFNQWEDFYYPESDSFKLAFDERERKILSDFDKILNHINDKTLNNLPYITDFIKTNDWQVVNKAAIDTKKRLKNTAANNI</sequence>
<dbReference type="OrthoDB" id="1495257at2"/>
<dbReference type="STRING" id="709015.GCA_000472485_01951"/>
<evidence type="ECO:0000313" key="2">
    <source>
        <dbReference type="Proteomes" id="UP000266292"/>
    </source>
</evidence>
<dbReference type="EMBL" id="CP021235">
    <property type="protein sequence ID" value="ARS35690.1"/>
    <property type="molecule type" value="Genomic_DNA"/>
</dbReference>
<dbReference type="Proteomes" id="UP000266292">
    <property type="component" value="Chromosome"/>
</dbReference>
<dbReference type="KEGG" id="pact:CA264_09690"/>
<protein>
    <submittedName>
        <fullName evidence="1">Uncharacterized protein</fullName>
    </submittedName>
</protein>
<keyword evidence="2" id="KW-1185">Reference proteome</keyword>
<name>A0A1X9YS19_9BACT</name>
<evidence type="ECO:0000313" key="1">
    <source>
        <dbReference type="EMBL" id="ARS35690.1"/>
    </source>
</evidence>